<feature type="region of interest" description="Disordered" evidence="1">
    <location>
        <begin position="1"/>
        <end position="27"/>
    </location>
</feature>
<accession>A0A5M9JQ67</accession>
<sequence length="124" mass="13999">MKRLRDRSTHTEKQNCSNRDHESRGDSYEFNEGILLIEFNGTLSDRFIQTENQPAQRRAMSFFEESRGSNDGGGPIIFNSNGHPPGQSTTAPTDKQSLPRKDHKFRRGSYESKEGKGAIILLKG</sequence>
<proteinExistence type="predicted"/>
<evidence type="ECO:0000313" key="3">
    <source>
        <dbReference type="Proteomes" id="UP000322873"/>
    </source>
</evidence>
<dbReference type="Proteomes" id="UP000322873">
    <property type="component" value="Unassembled WGS sequence"/>
</dbReference>
<protein>
    <submittedName>
        <fullName evidence="2">Uncharacterized protein</fullName>
    </submittedName>
</protein>
<comment type="caution">
    <text evidence="2">The sequence shown here is derived from an EMBL/GenBank/DDBJ whole genome shotgun (WGS) entry which is preliminary data.</text>
</comment>
<evidence type="ECO:0000256" key="1">
    <source>
        <dbReference type="SAM" id="MobiDB-lite"/>
    </source>
</evidence>
<gene>
    <name evidence="2" type="ORF">EYC84_002290</name>
</gene>
<dbReference type="EMBL" id="VICG01000007">
    <property type="protein sequence ID" value="KAA8569952.1"/>
    <property type="molecule type" value="Genomic_DNA"/>
</dbReference>
<keyword evidence="3" id="KW-1185">Reference proteome</keyword>
<dbReference type="VEuPathDB" id="FungiDB:MFRU_005g01040"/>
<feature type="compositionally biased region" description="Polar residues" evidence="1">
    <location>
        <begin position="78"/>
        <end position="96"/>
    </location>
</feature>
<dbReference type="AlphaFoldDB" id="A0A5M9JQ67"/>
<evidence type="ECO:0000313" key="2">
    <source>
        <dbReference type="EMBL" id="KAA8569952.1"/>
    </source>
</evidence>
<name>A0A5M9JQ67_MONFR</name>
<organism evidence="2 3">
    <name type="scientific">Monilinia fructicola</name>
    <name type="common">Brown rot fungus</name>
    <name type="synonym">Ciboria fructicola</name>
    <dbReference type="NCBI Taxonomy" id="38448"/>
    <lineage>
        <taxon>Eukaryota</taxon>
        <taxon>Fungi</taxon>
        <taxon>Dikarya</taxon>
        <taxon>Ascomycota</taxon>
        <taxon>Pezizomycotina</taxon>
        <taxon>Leotiomycetes</taxon>
        <taxon>Helotiales</taxon>
        <taxon>Sclerotiniaceae</taxon>
        <taxon>Monilinia</taxon>
    </lineage>
</organism>
<reference evidence="2 3" key="1">
    <citation type="submission" date="2019-06" db="EMBL/GenBank/DDBJ databases">
        <title>Genome Sequence of the Brown Rot Fungal Pathogen Monilinia fructicola.</title>
        <authorList>
            <person name="De Miccolis Angelini R.M."/>
            <person name="Landi L."/>
            <person name="Abate D."/>
            <person name="Pollastro S."/>
            <person name="Romanazzi G."/>
            <person name="Faretra F."/>
        </authorList>
    </citation>
    <scope>NUCLEOTIDE SEQUENCE [LARGE SCALE GENOMIC DNA]</scope>
    <source>
        <strain evidence="2 3">Mfrc123</strain>
    </source>
</reference>
<feature type="region of interest" description="Disordered" evidence="1">
    <location>
        <begin position="65"/>
        <end position="112"/>
    </location>
</feature>